<dbReference type="AlphaFoldDB" id="A0AAU1ICK6"/>
<evidence type="ECO:0000256" key="2">
    <source>
        <dbReference type="SAM" id="Phobius"/>
    </source>
</evidence>
<dbReference type="EMBL" id="CP108140">
    <property type="protein sequence ID" value="WTP91420.1"/>
    <property type="molecule type" value="Genomic_DNA"/>
</dbReference>
<protein>
    <recommendedName>
        <fullName evidence="4">Hydrolytic protein</fullName>
    </recommendedName>
</protein>
<reference evidence="3" key="1">
    <citation type="submission" date="2022-10" db="EMBL/GenBank/DDBJ databases">
        <title>The complete genomes of actinobacterial strains from the NBC collection.</title>
        <authorList>
            <person name="Joergensen T.S."/>
            <person name="Alvarez Arevalo M."/>
            <person name="Sterndorff E.B."/>
            <person name="Faurdal D."/>
            <person name="Vuksanovic O."/>
            <person name="Mourched A.-S."/>
            <person name="Charusanti P."/>
            <person name="Shaw S."/>
            <person name="Blin K."/>
            <person name="Weber T."/>
        </authorList>
    </citation>
    <scope>NUCLEOTIDE SEQUENCE</scope>
    <source>
        <strain evidence="3">NBC 00180</strain>
    </source>
</reference>
<keyword evidence="2" id="KW-1133">Transmembrane helix</keyword>
<feature type="region of interest" description="Disordered" evidence="1">
    <location>
        <begin position="278"/>
        <end position="359"/>
    </location>
</feature>
<keyword evidence="2" id="KW-0812">Transmembrane</keyword>
<proteinExistence type="predicted"/>
<name>A0AAU1ICK6_9ACTN</name>
<feature type="transmembrane region" description="Helical" evidence="2">
    <location>
        <begin position="220"/>
        <end position="243"/>
    </location>
</feature>
<feature type="compositionally biased region" description="Low complexity" evidence="1">
    <location>
        <begin position="278"/>
        <end position="310"/>
    </location>
</feature>
<accession>A0AAU1ICK6</accession>
<feature type="compositionally biased region" description="Gly residues" evidence="1">
    <location>
        <begin position="311"/>
        <end position="346"/>
    </location>
</feature>
<keyword evidence="2" id="KW-0472">Membrane</keyword>
<evidence type="ECO:0008006" key="4">
    <source>
        <dbReference type="Google" id="ProtNLM"/>
    </source>
</evidence>
<evidence type="ECO:0000313" key="3">
    <source>
        <dbReference type="EMBL" id="WTP91420.1"/>
    </source>
</evidence>
<evidence type="ECO:0000256" key="1">
    <source>
        <dbReference type="SAM" id="MobiDB-lite"/>
    </source>
</evidence>
<organism evidence="3">
    <name type="scientific">Streptomyces sp. NBC_00180</name>
    <dbReference type="NCBI Taxonomy" id="2903632"/>
    <lineage>
        <taxon>Bacteria</taxon>
        <taxon>Bacillati</taxon>
        <taxon>Actinomycetota</taxon>
        <taxon>Actinomycetes</taxon>
        <taxon>Kitasatosporales</taxon>
        <taxon>Streptomycetaceae</taxon>
        <taxon>Streptomyces</taxon>
    </lineage>
</organism>
<sequence>MTVLLSMTSAEVQVSPGGEAVCSVEIRNVGFVVDHFSIELIGDFADWADIEPKVVNLLPDSEVTAQITFKPPETSAVLAGEKPFAVRVTSREDPESSVVEEGTVTVDSFTKISAEFTPKGSRGSRKGRHRLAIDNEGNIPTRVDITLLDPEQQLDFSIKQRWVVTEPGTATLIPVKAIPKKRFLKGPPKTHPFQASVTGKGFDTVTADAVMVQEQIFPKWLPTALVALVALAILFAVLWLTVLHPVLKSEARQAAAAQASELSQGVAQASQQAANASQNAQAALNATGATPVPSSPAAPSSGSSGAPNGQQQGGGTTGGDGASTGGGAGSGSTPGGGGSGGDGGSSGQPTPAAPSPVDFTLRTFVPAGNGGTFKTFSYTAPKGKTLLIYDFVLSNPNGDTGNLEVRRGNVMLMPFGLENFRTQDQNFTQPIKIPAGQPVVLAVDCHNESRACTPAAYFSGQLQ</sequence>
<gene>
    <name evidence="3" type="ORF">OG477_41770</name>
</gene>